<dbReference type="EMBL" id="MTZV01000006">
    <property type="protein sequence ID" value="PCE23745.1"/>
    <property type="molecule type" value="Genomic_DNA"/>
</dbReference>
<dbReference type="PROSITE" id="PS50005">
    <property type="entry name" value="TPR"/>
    <property type="match status" value="1"/>
</dbReference>
<name>A0A2A4ESC9_9BURK</name>
<dbReference type="AlphaFoldDB" id="A0A2A4ESC9"/>
<dbReference type="SMART" id="SM00028">
    <property type="entry name" value="TPR"/>
    <property type="match status" value="2"/>
</dbReference>
<dbReference type="InterPro" id="IPR011990">
    <property type="entry name" value="TPR-like_helical_dom_sf"/>
</dbReference>
<dbReference type="Pfam" id="PF14559">
    <property type="entry name" value="TPR_19"/>
    <property type="match status" value="1"/>
</dbReference>
<sequence>MPDLNPTASSPYETAMQRALEASQAHDAQSAVAALQEALLLEPGSAHAQFLLGAQYAQLDRMDEAERAFALAVVQDPDLHTARFQLGLLQLTRGKPAQAALTWQGLDTLPDTHALRIFAHGLIDLAKDDFVAADKALRHGIEANRDNHALNRDMQKVLEQIAHHLGNDVRESKESLAENEDSHFLLSTYHRQNLR</sequence>
<dbReference type="OrthoDB" id="8776071at2"/>
<dbReference type="InterPro" id="IPR019734">
    <property type="entry name" value="TPR_rpt"/>
</dbReference>
<dbReference type="RefSeq" id="WP_133116969.1">
    <property type="nucleotide sequence ID" value="NZ_MTZV01000006.1"/>
</dbReference>
<organism evidence="2 3">
    <name type="scientific">Paraburkholderia acidicola</name>
    <dbReference type="NCBI Taxonomy" id="1912599"/>
    <lineage>
        <taxon>Bacteria</taxon>
        <taxon>Pseudomonadati</taxon>
        <taxon>Pseudomonadota</taxon>
        <taxon>Betaproteobacteria</taxon>
        <taxon>Burkholderiales</taxon>
        <taxon>Burkholderiaceae</taxon>
        <taxon>Paraburkholderia</taxon>
    </lineage>
</organism>
<feature type="repeat" description="TPR" evidence="1">
    <location>
        <begin position="46"/>
        <end position="79"/>
    </location>
</feature>
<accession>A0A2A4ESC9</accession>
<reference evidence="2 3" key="1">
    <citation type="submission" date="2017-01" db="EMBL/GenBank/DDBJ databases">
        <title>Whole-Genome Shotgun Sequencing of Two beta-Proteobacterial Species in Search of the Bulgecin Biosynthetic Cluster.</title>
        <authorList>
            <person name="Horsman M.E."/>
            <person name="Marous D.R."/>
            <person name="Li R."/>
            <person name="Oliver R.A."/>
            <person name="Byun B."/>
            <person name="Emrich S.J."/>
            <person name="Boggess B."/>
            <person name="Townsend C.A."/>
            <person name="Mobashery S."/>
        </authorList>
    </citation>
    <scope>NUCLEOTIDE SEQUENCE [LARGE SCALE GENOMIC DNA]</scope>
    <source>
        <strain evidence="2 3">ATCC 31363</strain>
    </source>
</reference>
<dbReference type="Proteomes" id="UP000218022">
    <property type="component" value="Unassembled WGS sequence"/>
</dbReference>
<evidence type="ECO:0000313" key="2">
    <source>
        <dbReference type="EMBL" id="PCE23745.1"/>
    </source>
</evidence>
<dbReference type="SUPFAM" id="SSF48452">
    <property type="entry name" value="TPR-like"/>
    <property type="match status" value="1"/>
</dbReference>
<keyword evidence="1" id="KW-0802">TPR repeat</keyword>
<evidence type="ECO:0000313" key="3">
    <source>
        <dbReference type="Proteomes" id="UP000218022"/>
    </source>
</evidence>
<protein>
    <submittedName>
        <fullName evidence="2">Uncharacterized protein</fullName>
    </submittedName>
</protein>
<gene>
    <name evidence="2" type="ORF">BWP39_29130</name>
</gene>
<dbReference type="Gene3D" id="1.25.40.10">
    <property type="entry name" value="Tetratricopeptide repeat domain"/>
    <property type="match status" value="1"/>
</dbReference>
<proteinExistence type="predicted"/>
<comment type="caution">
    <text evidence="2">The sequence shown here is derived from an EMBL/GenBank/DDBJ whole genome shotgun (WGS) entry which is preliminary data.</text>
</comment>
<evidence type="ECO:0000256" key="1">
    <source>
        <dbReference type="PROSITE-ProRule" id="PRU00339"/>
    </source>
</evidence>